<sequence>MLAKQLWRILYRLDWLICRLLKAWYFPNYDILSAPLGRQPSFTWRSLMSAQALLRAGCRWRNWWEDILAWQFSSNGIFSVKSAYHLACDLDNRPCSNDLLDNKQGWRRKLWQAKLLNKIKCDGEDVTHTLISCSFARQILGLAHFSSSSIPRESLDVSHWFRLVASKLSPSDFGLFLRYAGQSGGVEIINSLRACWAIWWCRNKLFEASAWLLTRRCALRVTI</sequence>
<proteinExistence type="predicted"/>
<gene>
    <name evidence="1" type="ORF">Slati_1754000</name>
</gene>
<comment type="caution">
    <text evidence="1">The sequence shown here is derived from an EMBL/GenBank/DDBJ whole genome shotgun (WGS) entry which is preliminary data.</text>
</comment>
<name>A0AAW2X2H0_9LAMI</name>
<dbReference type="EMBL" id="JACGWN010000006">
    <property type="protein sequence ID" value="KAL0446261.1"/>
    <property type="molecule type" value="Genomic_DNA"/>
</dbReference>
<dbReference type="AlphaFoldDB" id="A0AAW2X2H0"/>
<organism evidence="1">
    <name type="scientific">Sesamum latifolium</name>
    <dbReference type="NCBI Taxonomy" id="2727402"/>
    <lineage>
        <taxon>Eukaryota</taxon>
        <taxon>Viridiplantae</taxon>
        <taxon>Streptophyta</taxon>
        <taxon>Embryophyta</taxon>
        <taxon>Tracheophyta</taxon>
        <taxon>Spermatophyta</taxon>
        <taxon>Magnoliopsida</taxon>
        <taxon>eudicotyledons</taxon>
        <taxon>Gunneridae</taxon>
        <taxon>Pentapetalae</taxon>
        <taxon>asterids</taxon>
        <taxon>lamiids</taxon>
        <taxon>Lamiales</taxon>
        <taxon>Pedaliaceae</taxon>
        <taxon>Sesamum</taxon>
    </lineage>
</organism>
<reference evidence="1" key="2">
    <citation type="journal article" date="2024" name="Plant">
        <title>Genomic evolution and insights into agronomic trait innovations of Sesamum species.</title>
        <authorList>
            <person name="Miao H."/>
            <person name="Wang L."/>
            <person name="Qu L."/>
            <person name="Liu H."/>
            <person name="Sun Y."/>
            <person name="Le M."/>
            <person name="Wang Q."/>
            <person name="Wei S."/>
            <person name="Zheng Y."/>
            <person name="Lin W."/>
            <person name="Duan Y."/>
            <person name="Cao H."/>
            <person name="Xiong S."/>
            <person name="Wang X."/>
            <person name="Wei L."/>
            <person name="Li C."/>
            <person name="Ma Q."/>
            <person name="Ju M."/>
            <person name="Zhao R."/>
            <person name="Li G."/>
            <person name="Mu C."/>
            <person name="Tian Q."/>
            <person name="Mei H."/>
            <person name="Zhang T."/>
            <person name="Gao T."/>
            <person name="Zhang H."/>
        </authorList>
    </citation>
    <scope>NUCLEOTIDE SEQUENCE</scope>
    <source>
        <strain evidence="1">KEN1</strain>
    </source>
</reference>
<evidence type="ECO:0000313" key="1">
    <source>
        <dbReference type="EMBL" id="KAL0446261.1"/>
    </source>
</evidence>
<evidence type="ECO:0008006" key="2">
    <source>
        <dbReference type="Google" id="ProtNLM"/>
    </source>
</evidence>
<reference evidence="1" key="1">
    <citation type="submission" date="2020-06" db="EMBL/GenBank/DDBJ databases">
        <authorList>
            <person name="Li T."/>
            <person name="Hu X."/>
            <person name="Zhang T."/>
            <person name="Song X."/>
            <person name="Zhang H."/>
            <person name="Dai N."/>
            <person name="Sheng W."/>
            <person name="Hou X."/>
            <person name="Wei L."/>
        </authorList>
    </citation>
    <scope>NUCLEOTIDE SEQUENCE</scope>
    <source>
        <strain evidence="1">KEN1</strain>
        <tissue evidence="1">Leaf</tissue>
    </source>
</reference>
<accession>A0AAW2X2H0</accession>
<protein>
    <recommendedName>
        <fullName evidence="2">Reverse transcriptase zinc-binding domain-containing protein</fullName>
    </recommendedName>
</protein>